<dbReference type="RefSeq" id="WP_277734330.1">
    <property type="nucleotide sequence ID" value="NZ_CP120733.1"/>
</dbReference>
<dbReference type="InterPro" id="IPR036390">
    <property type="entry name" value="WH_DNA-bd_sf"/>
</dbReference>
<dbReference type="PANTHER" id="PTHR43537:SF43">
    <property type="entry name" value="GNTR-FAMILY TRANSCRIPTIONAL REGULATOR"/>
    <property type="match status" value="1"/>
</dbReference>
<evidence type="ECO:0000256" key="1">
    <source>
        <dbReference type="ARBA" id="ARBA00023015"/>
    </source>
</evidence>
<dbReference type="InterPro" id="IPR008920">
    <property type="entry name" value="TF_FadR/GntR_C"/>
</dbReference>
<dbReference type="InterPro" id="IPR036388">
    <property type="entry name" value="WH-like_DNA-bd_sf"/>
</dbReference>
<dbReference type="SUPFAM" id="SSF48008">
    <property type="entry name" value="GntR ligand-binding domain-like"/>
    <property type="match status" value="1"/>
</dbReference>
<sequence length="230" mass="26698">MFTPVKSTKVYEHVINQIQEMVMDERLKKGDKLPPERELAELLGVSRTSIREALRALQVMGLIESKQGEGNFIRSNFDDTLFQPLSVIFKLQESKPEEILELRKMLEIETAALAAHKITDQEIEELKFIMNQLKECEDEDRKVRLDKEFHYKIADISKNSLIVNILSVISSLMDFFIKDARKIILSNEKNKEILIEHHEDIFNALSKKNATEASICMAKHMEFIYINCIN</sequence>
<feature type="domain" description="HTH gntR-type" evidence="4">
    <location>
        <begin position="8"/>
        <end position="76"/>
    </location>
</feature>
<dbReference type="SUPFAM" id="SSF46785">
    <property type="entry name" value="Winged helix' DNA-binding domain"/>
    <property type="match status" value="1"/>
</dbReference>
<dbReference type="PRINTS" id="PR00035">
    <property type="entry name" value="HTHGNTR"/>
</dbReference>
<dbReference type="Gene3D" id="1.10.10.10">
    <property type="entry name" value="Winged helix-like DNA-binding domain superfamily/Winged helix DNA-binding domain"/>
    <property type="match status" value="1"/>
</dbReference>
<keyword evidence="2" id="KW-0238">DNA-binding</keyword>
<evidence type="ECO:0000313" key="6">
    <source>
        <dbReference type="Proteomes" id="UP001222800"/>
    </source>
</evidence>
<protein>
    <submittedName>
        <fullName evidence="5">FadR/GntR family transcriptional regulator</fullName>
    </submittedName>
</protein>
<keyword evidence="3" id="KW-0804">Transcription</keyword>
<organism evidence="5 6">
    <name type="scientific">Tepidibacter hydrothermalis</name>
    <dbReference type="NCBI Taxonomy" id="3036126"/>
    <lineage>
        <taxon>Bacteria</taxon>
        <taxon>Bacillati</taxon>
        <taxon>Bacillota</taxon>
        <taxon>Clostridia</taxon>
        <taxon>Peptostreptococcales</taxon>
        <taxon>Peptostreptococcaceae</taxon>
        <taxon>Tepidibacter</taxon>
    </lineage>
</organism>
<dbReference type="PROSITE" id="PS50949">
    <property type="entry name" value="HTH_GNTR"/>
    <property type="match status" value="1"/>
</dbReference>
<reference evidence="5 6" key="1">
    <citation type="submission" date="2023-03" db="EMBL/GenBank/DDBJ databases">
        <title>Complete genome sequence of Tepidibacter sp. SWIR-1, isolated from a deep-sea hydrothermal vent.</title>
        <authorList>
            <person name="Li X."/>
        </authorList>
    </citation>
    <scope>NUCLEOTIDE SEQUENCE [LARGE SCALE GENOMIC DNA]</scope>
    <source>
        <strain evidence="5 6">SWIR-1</strain>
    </source>
</reference>
<proteinExistence type="predicted"/>
<dbReference type="InterPro" id="IPR011711">
    <property type="entry name" value="GntR_C"/>
</dbReference>
<evidence type="ECO:0000256" key="3">
    <source>
        <dbReference type="ARBA" id="ARBA00023163"/>
    </source>
</evidence>
<dbReference type="Pfam" id="PF07729">
    <property type="entry name" value="FCD"/>
    <property type="match status" value="1"/>
</dbReference>
<dbReference type="CDD" id="cd07377">
    <property type="entry name" value="WHTH_GntR"/>
    <property type="match status" value="1"/>
</dbReference>
<keyword evidence="6" id="KW-1185">Reference proteome</keyword>
<evidence type="ECO:0000259" key="4">
    <source>
        <dbReference type="PROSITE" id="PS50949"/>
    </source>
</evidence>
<dbReference type="SMART" id="SM00345">
    <property type="entry name" value="HTH_GNTR"/>
    <property type="match status" value="1"/>
</dbReference>
<dbReference type="EMBL" id="CP120733">
    <property type="protein sequence ID" value="WFD12058.1"/>
    <property type="molecule type" value="Genomic_DNA"/>
</dbReference>
<evidence type="ECO:0000256" key="2">
    <source>
        <dbReference type="ARBA" id="ARBA00023125"/>
    </source>
</evidence>
<name>A0ABY8EL95_9FIRM</name>
<dbReference type="Gene3D" id="1.20.120.530">
    <property type="entry name" value="GntR ligand-binding domain-like"/>
    <property type="match status" value="1"/>
</dbReference>
<dbReference type="PANTHER" id="PTHR43537">
    <property type="entry name" value="TRANSCRIPTIONAL REGULATOR, GNTR FAMILY"/>
    <property type="match status" value="1"/>
</dbReference>
<keyword evidence="1" id="KW-0805">Transcription regulation</keyword>
<dbReference type="Proteomes" id="UP001222800">
    <property type="component" value="Chromosome"/>
</dbReference>
<dbReference type="InterPro" id="IPR000524">
    <property type="entry name" value="Tscrpt_reg_HTH_GntR"/>
</dbReference>
<gene>
    <name evidence="5" type="ORF">P4S50_08260</name>
</gene>
<accession>A0ABY8EL95</accession>
<evidence type="ECO:0000313" key="5">
    <source>
        <dbReference type="EMBL" id="WFD12058.1"/>
    </source>
</evidence>
<dbReference type="SMART" id="SM00895">
    <property type="entry name" value="FCD"/>
    <property type="match status" value="1"/>
</dbReference>
<dbReference type="Pfam" id="PF00392">
    <property type="entry name" value="GntR"/>
    <property type="match status" value="1"/>
</dbReference>